<reference evidence="2 3" key="1">
    <citation type="submission" date="2017-09" db="EMBL/GenBank/DDBJ databases">
        <title>Depth-based differentiation of microbial function through sediment-hosted aquifers and enrichment of novel symbionts in the deep terrestrial subsurface.</title>
        <authorList>
            <person name="Probst A.J."/>
            <person name="Ladd B."/>
            <person name="Jarett J.K."/>
            <person name="Geller-Mcgrath D.E."/>
            <person name="Sieber C.M."/>
            <person name="Emerson J.B."/>
            <person name="Anantharaman K."/>
            <person name="Thomas B.C."/>
            <person name="Malmstrom R."/>
            <person name="Stieglmeier M."/>
            <person name="Klingl A."/>
            <person name="Woyke T."/>
            <person name="Ryan C.M."/>
            <person name="Banfield J.F."/>
        </authorList>
    </citation>
    <scope>NUCLEOTIDE SEQUENCE [LARGE SCALE GENOMIC DNA]</scope>
    <source>
        <strain evidence="2">CG11_big_fil_rev_8_21_14_0_20_35_11</strain>
    </source>
</reference>
<dbReference type="Proteomes" id="UP000231139">
    <property type="component" value="Unassembled WGS sequence"/>
</dbReference>
<sequence length="110" mass="12109">MKKIPKLLIRGLTFFLFIVPLFALAYQIKIENPLNASDFKELVNNIITFIFYIATALVPLMVIIGGLIFVTAGGDPQKIQQAKNLILYTAIGFAIILLARGLVAFLTGLL</sequence>
<evidence type="ECO:0000256" key="1">
    <source>
        <dbReference type="SAM" id="Phobius"/>
    </source>
</evidence>
<feature type="transmembrane region" description="Helical" evidence="1">
    <location>
        <begin position="7"/>
        <end position="26"/>
    </location>
</feature>
<dbReference type="Pfam" id="PF18895">
    <property type="entry name" value="T4SS_pilin"/>
    <property type="match status" value="1"/>
</dbReference>
<feature type="transmembrane region" description="Helical" evidence="1">
    <location>
        <begin position="46"/>
        <end position="73"/>
    </location>
</feature>
<dbReference type="EMBL" id="PCWK01000005">
    <property type="protein sequence ID" value="PIR02827.1"/>
    <property type="molecule type" value="Genomic_DNA"/>
</dbReference>
<feature type="transmembrane region" description="Helical" evidence="1">
    <location>
        <begin position="85"/>
        <end position="106"/>
    </location>
</feature>
<accession>A0A2H0N1P2</accession>
<keyword evidence="1" id="KW-0812">Transmembrane</keyword>
<dbReference type="InterPro" id="IPR043993">
    <property type="entry name" value="T4SS_pilin"/>
</dbReference>
<dbReference type="AlphaFoldDB" id="A0A2H0N1P2"/>
<proteinExistence type="predicted"/>
<evidence type="ECO:0000313" key="2">
    <source>
        <dbReference type="EMBL" id="PIR02827.1"/>
    </source>
</evidence>
<gene>
    <name evidence="2" type="ORF">COV62_00225</name>
</gene>
<protein>
    <recommendedName>
        <fullName evidence="4">TrbC/VIRB2 family protein</fullName>
    </recommendedName>
</protein>
<keyword evidence="1" id="KW-1133">Transmembrane helix</keyword>
<evidence type="ECO:0000313" key="3">
    <source>
        <dbReference type="Proteomes" id="UP000231139"/>
    </source>
</evidence>
<evidence type="ECO:0008006" key="4">
    <source>
        <dbReference type="Google" id="ProtNLM"/>
    </source>
</evidence>
<keyword evidence="1" id="KW-0472">Membrane</keyword>
<organism evidence="2 3">
    <name type="scientific">Candidatus Nealsonbacteria bacterium CG11_big_fil_rev_8_21_14_0_20_35_11</name>
    <dbReference type="NCBI Taxonomy" id="1974713"/>
    <lineage>
        <taxon>Bacteria</taxon>
        <taxon>Candidatus Nealsoniibacteriota</taxon>
    </lineage>
</organism>
<name>A0A2H0N1P2_9BACT</name>
<comment type="caution">
    <text evidence="2">The sequence shown here is derived from an EMBL/GenBank/DDBJ whole genome shotgun (WGS) entry which is preliminary data.</text>
</comment>